<feature type="region of interest" description="Disordered" evidence="9">
    <location>
        <begin position="392"/>
        <end position="429"/>
    </location>
</feature>
<dbReference type="OrthoDB" id="511529at2759"/>
<dbReference type="GO" id="GO:0008270">
    <property type="term" value="F:zinc ion binding"/>
    <property type="evidence" value="ECO:0007669"/>
    <property type="project" value="UniProtKB-KW"/>
</dbReference>
<evidence type="ECO:0000256" key="7">
    <source>
        <dbReference type="ARBA" id="ARBA00023163"/>
    </source>
</evidence>
<dbReference type="Gene3D" id="2.20.25.10">
    <property type="match status" value="1"/>
</dbReference>
<dbReference type="Pfam" id="PF00382">
    <property type="entry name" value="TFIIB"/>
    <property type="match status" value="1"/>
</dbReference>
<comment type="similarity">
    <text evidence="2">Belongs to the TFIIB family.</text>
</comment>
<dbReference type="SUPFAM" id="SSF57783">
    <property type="entry name" value="Zinc beta-ribbon"/>
    <property type="match status" value="1"/>
</dbReference>
<evidence type="ECO:0000256" key="4">
    <source>
        <dbReference type="ARBA" id="ARBA00022771"/>
    </source>
</evidence>
<keyword evidence="5" id="KW-0862">Zinc</keyword>
<dbReference type="Gene3D" id="1.10.472.10">
    <property type="entry name" value="Cyclin-like"/>
    <property type="match status" value="2"/>
</dbReference>
<evidence type="ECO:0000313" key="12">
    <source>
        <dbReference type="EMBL" id="KWX13025.1"/>
    </source>
</evidence>
<evidence type="ECO:0000256" key="9">
    <source>
        <dbReference type="SAM" id="MobiDB-lite"/>
    </source>
</evidence>
<proteinExistence type="inferred from homology"/>
<dbReference type="AlphaFoldDB" id="A0A132NSE5"/>
<evidence type="ECO:0000256" key="6">
    <source>
        <dbReference type="ARBA" id="ARBA00023015"/>
    </source>
</evidence>
<evidence type="ECO:0000256" key="5">
    <source>
        <dbReference type="ARBA" id="ARBA00022833"/>
    </source>
</evidence>
<evidence type="ECO:0000256" key="8">
    <source>
        <dbReference type="ARBA" id="ARBA00023242"/>
    </source>
</evidence>
<dbReference type="GO" id="GO:0000995">
    <property type="term" value="F:RNA polymerase III general transcription initiation factor activity"/>
    <property type="evidence" value="ECO:0007669"/>
    <property type="project" value="TreeGrafter"/>
</dbReference>
<name>A0A132NSE5_GIAIN</name>
<dbReference type="Pfam" id="PF08271">
    <property type="entry name" value="Zn_Ribbon_TF"/>
    <property type="match status" value="1"/>
</dbReference>
<dbReference type="InterPro" id="IPR036915">
    <property type="entry name" value="Cyclin-like_sf"/>
</dbReference>
<evidence type="ECO:0000256" key="2">
    <source>
        <dbReference type="ARBA" id="ARBA00010857"/>
    </source>
</evidence>
<comment type="subcellular location">
    <subcellularLocation>
        <location evidence="1">Nucleus</location>
    </subcellularLocation>
</comment>
<dbReference type="GO" id="GO:0000126">
    <property type="term" value="C:transcription factor TFIIIB complex"/>
    <property type="evidence" value="ECO:0007669"/>
    <property type="project" value="TreeGrafter"/>
</dbReference>
<accession>A0A132NSE5</accession>
<evidence type="ECO:0000256" key="1">
    <source>
        <dbReference type="ARBA" id="ARBA00004123"/>
    </source>
</evidence>
<dbReference type="SUPFAM" id="SSF47954">
    <property type="entry name" value="Cyclin-like"/>
    <property type="match status" value="2"/>
</dbReference>
<sequence length="482" mass="54246">MVKKRMSISCPFCFSNSTITDEGQAKVFCGNCGLVIMDTLIVNDLIYQDQNGVSTVMGNFISANTSSAARSLAIKHFSKELETIAMVLNLPMELVRKASDYYANCLRDKATRGRRNNLLAAALLYIVGRQHNLSHLLIDYADALNVSVFTLNKYIQPFLRQYNIKLPYQDLESLLPRFVDSILKEEFTTVFQDNRDCMLFANIHIASTDQLREHTLAVSKYILKASIAINIHTGRLPSGLLGASIFVALKLLNYGIPIHRVARCVFCSPDTIARRLQEMQSSELFTKITIGDVLRNVELNIEGVDIRPPSLVRRQLYYQQYADAMVHDRPASLKSLLAHGAQTTSMSIPIDLKLANDISIREYIAPAGVRQAKLQLFDAQHGDFYRALQAAREGTADPEEDNTVQRKRQHRSEHRGLTAAESVRNDRGLPISVREDLAQHLEGGTLDSFQSESSIHNAVSSEVDCEYEYEQEPRSLWAIFNE</sequence>
<dbReference type="Proteomes" id="UP000070089">
    <property type="component" value="Unassembled WGS sequence"/>
</dbReference>
<dbReference type="GO" id="GO:0017025">
    <property type="term" value="F:TBP-class protein binding"/>
    <property type="evidence" value="ECO:0007669"/>
    <property type="project" value="InterPro"/>
</dbReference>
<evidence type="ECO:0000313" key="13">
    <source>
        <dbReference type="Proteomes" id="UP000070089"/>
    </source>
</evidence>
<dbReference type="PANTHER" id="PTHR11618">
    <property type="entry name" value="TRANSCRIPTION INITIATION FACTOR IIB-RELATED"/>
    <property type="match status" value="1"/>
</dbReference>
<feature type="domain" description="TFIIB-type" evidence="11">
    <location>
        <begin position="9"/>
        <end position="47"/>
    </location>
</feature>
<dbReference type="GO" id="GO:0005634">
    <property type="term" value="C:nucleus"/>
    <property type="evidence" value="ECO:0007669"/>
    <property type="project" value="UniProtKB-SubCell"/>
</dbReference>
<reference evidence="12 13" key="1">
    <citation type="journal article" date="2015" name="Mol. Biochem. Parasitol.">
        <title>Identification of polymorphic genes for use in assemblage B genotyping assays through comparative genomics of multiple assemblage B Giardia duodenalis isolates.</title>
        <authorList>
            <person name="Wielinga C."/>
            <person name="Thompson R.C."/>
            <person name="Monis P."/>
            <person name="Ryan U."/>
        </authorList>
    </citation>
    <scope>NUCLEOTIDE SEQUENCE [LARGE SCALE GENOMIC DNA]</scope>
    <source>
        <strain evidence="12 13">BAH15c1</strain>
    </source>
</reference>
<dbReference type="GO" id="GO:0001006">
    <property type="term" value="F:RNA polymerase III type 3 promoter sequence-specific DNA binding"/>
    <property type="evidence" value="ECO:0007669"/>
    <property type="project" value="TreeGrafter"/>
</dbReference>
<feature type="domain" description="Transcription factor TFIIB cyclin-like" evidence="10">
    <location>
        <begin position="78"/>
        <end position="154"/>
    </location>
</feature>
<keyword evidence="3" id="KW-0479">Metal-binding</keyword>
<dbReference type="PANTHER" id="PTHR11618:SF4">
    <property type="entry name" value="TRANSCRIPTION FACTOR IIIB 90 KDA SUBUNIT"/>
    <property type="match status" value="1"/>
</dbReference>
<evidence type="ECO:0000259" key="10">
    <source>
        <dbReference type="Pfam" id="PF00382"/>
    </source>
</evidence>
<keyword evidence="4" id="KW-0863">Zinc-finger</keyword>
<dbReference type="GO" id="GO:0097550">
    <property type="term" value="C:transcription preinitiation complex"/>
    <property type="evidence" value="ECO:0007669"/>
    <property type="project" value="TreeGrafter"/>
</dbReference>
<keyword evidence="7" id="KW-0804">Transcription</keyword>
<evidence type="ECO:0000256" key="3">
    <source>
        <dbReference type="ARBA" id="ARBA00022723"/>
    </source>
</evidence>
<keyword evidence="8" id="KW-0539">Nucleus</keyword>
<dbReference type="VEuPathDB" id="GiardiaDB:QR46_2981"/>
<dbReference type="GO" id="GO:0070897">
    <property type="term" value="P:transcription preinitiation complex assembly"/>
    <property type="evidence" value="ECO:0007669"/>
    <property type="project" value="InterPro"/>
</dbReference>
<evidence type="ECO:0000259" key="11">
    <source>
        <dbReference type="Pfam" id="PF08271"/>
    </source>
</evidence>
<dbReference type="InterPro" id="IPR013137">
    <property type="entry name" value="Znf_TFIIB"/>
</dbReference>
<comment type="caution">
    <text evidence="12">The sequence shown here is derived from an EMBL/GenBank/DDBJ whole genome shotgun (WGS) entry which is preliminary data.</text>
</comment>
<keyword evidence="6" id="KW-0805">Transcription regulation</keyword>
<dbReference type="InterPro" id="IPR000812">
    <property type="entry name" value="TFIIB"/>
</dbReference>
<dbReference type="EMBL" id="JXTI01000087">
    <property type="protein sequence ID" value="KWX13025.1"/>
    <property type="molecule type" value="Genomic_DNA"/>
</dbReference>
<protein>
    <submittedName>
        <fullName evidence="12">Putative transcription factor tfiib/ IIIB repeat protein/ BRF</fullName>
    </submittedName>
</protein>
<dbReference type="InterPro" id="IPR013150">
    <property type="entry name" value="TFIIB_cyclin"/>
</dbReference>
<gene>
    <name evidence="12" type="ORF">QR46_2981</name>
</gene>
<organism evidence="12 13">
    <name type="scientific">Giardia duodenalis assemblage B</name>
    <dbReference type="NCBI Taxonomy" id="1394984"/>
    <lineage>
        <taxon>Eukaryota</taxon>
        <taxon>Metamonada</taxon>
        <taxon>Diplomonadida</taxon>
        <taxon>Hexamitidae</taxon>
        <taxon>Giardiinae</taxon>
        <taxon>Giardia</taxon>
    </lineage>
</organism>